<dbReference type="Proteomes" id="UP000310108">
    <property type="component" value="Unassembled WGS sequence"/>
</dbReference>
<dbReference type="AlphaFoldDB" id="A0A4U6X633"/>
<protein>
    <submittedName>
        <fullName evidence="2">Uncharacterized protein</fullName>
    </submittedName>
</protein>
<evidence type="ECO:0000256" key="1">
    <source>
        <dbReference type="SAM" id="MobiDB-lite"/>
    </source>
</evidence>
<comment type="caution">
    <text evidence="2">The sequence shown here is derived from an EMBL/GenBank/DDBJ whole genome shotgun (WGS) entry which is preliminary data.</text>
</comment>
<dbReference type="OrthoDB" id="4656735at2759"/>
<gene>
    <name evidence="2" type="ORF">CTA1_4067</name>
</gene>
<organism evidence="2 3">
    <name type="scientific">Colletotrichum tanaceti</name>
    <dbReference type="NCBI Taxonomy" id="1306861"/>
    <lineage>
        <taxon>Eukaryota</taxon>
        <taxon>Fungi</taxon>
        <taxon>Dikarya</taxon>
        <taxon>Ascomycota</taxon>
        <taxon>Pezizomycotina</taxon>
        <taxon>Sordariomycetes</taxon>
        <taxon>Hypocreomycetidae</taxon>
        <taxon>Glomerellales</taxon>
        <taxon>Glomerellaceae</taxon>
        <taxon>Colletotrichum</taxon>
        <taxon>Colletotrichum destructivum species complex</taxon>
    </lineage>
</organism>
<accession>A0A4U6X633</accession>
<feature type="region of interest" description="Disordered" evidence="1">
    <location>
        <begin position="271"/>
        <end position="297"/>
    </location>
</feature>
<sequence>MTPVAENSVCLDIAIDHRIRRLFKPVPEPPHTEPSKHVSRIEAEGRSLKLPIAEIEVTAKLAGPPVTGGIAVLLQQPRHSHPFEQGLDAVIADCETLRALDDIFTVVSCGTVDISKNIAVIDLVPYVTQSLADVDDARLKNAFRTSVETILDKRPDVLLCAGKSDMPRSRARDVKGSAYMLEHIAIGDKFGRDSRHPEIARIRPEGHQHELVKVRKVNGFHPSHAVNHRPHFSPLRQLQILIGAEVCGVYRGDWEEEPWMDEIRERCSRYGSETATLSTKSRTRASPGRSEAKSSRKMYTPEYQELYSDTLLEIKRLAGPLVSSGATYDTLLASGLGEKCNDASLALRQMLRLKNRGWHDSIIAWKPKNEAALKKAAVDTYHFAAGTRRSLPNTTPAARDFDDVNPLEEIFQTNLDRISGCITEKQPQELCYALDLGGAANAFLQLAVDLETMLLGLLEQQEVDTIIEGLLQEMTSKIDNMSLAQADDAVPPSQEASSPC</sequence>
<evidence type="ECO:0000313" key="2">
    <source>
        <dbReference type="EMBL" id="TKW48867.1"/>
    </source>
</evidence>
<dbReference type="EMBL" id="PJEX01000690">
    <property type="protein sequence ID" value="TKW48867.1"/>
    <property type="molecule type" value="Genomic_DNA"/>
</dbReference>
<keyword evidence="3" id="KW-1185">Reference proteome</keyword>
<proteinExistence type="predicted"/>
<evidence type="ECO:0000313" key="3">
    <source>
        <dbReference type="Proteomes" id="UP000310108"/>
    </source>
</evidence>
<reference evidence="2 3" key="1">
    <citation type="journal article" date="2019" name="PLoS ONE">
        <title>Comparative genome analysis indicates high evolutionary potential of pathogenicity genes in Colletotrichum tanaceti.</title>
        <authorList>
            <person name="Lelwala R.V."/>
            <person name="Korhonen P.K."/>
            <person name="Young N.D."/>
            <person name="Scott J.B."/>
            <person name="Ades P.A."/>
            <person name="Gasser R.B."/>
            <person name="Taylor P.W.J."/>
        </authorList>
    </citation>
    <scope>NUCLEOTIDE SEQUENCE [LARGE SCALE GENOMIC DNA]</scope>
    <source>
        <strain evidence="2">BRIP57314</strain>
    </source>
</reference>
<name>A0A4U6X633_9PEZI</name>
<feature type="compositionally biased region" description="Polar residues" evidence="1">
    <location>
        <begin position="271"/>
        <end position="280"/>
    </location>
</feature>